<dbReference type="GO" id="GO:0000981">
    <property type="term" value="F:DNA-binding transcription factor activity, RNA polymerase II-specific"/>
    <property type="evidence" value="ECO:0007669"/>
    <property type="project" value="TreeGrafter"/>
</dbReference>
<dbReference type="EMBL" id="GL988037">
    <property type="protein sequence ID" value="EGS23327.1"/>
    <property type="molecule type" value="Genomic_DNA"/>
</dbReference>
<dbReference type="Proteomes" id="UP000008066">
    <property type="component" value="Unassembled WGS sequence"/>
</dbReference>
<evidence type="ECO:0000313" key="9">
    <source>
        <dbReference type="Proteomes" id="UP000008066"/>
    </source>
</evidence>
<accession>G0S0G6</accession>
<evidence type="ECO:0000256" key="2">
    <source>
        <dbReference type="ARBA" id="ARBA00023015"/>
    </source>
</evidence>
<keyword evidence="3" id="KW-0238">DNA-binding</keyword>
<dbReference type="InterPro" id="IPR011598">
    <property type="entry name" value="bHLH_dom"/>
</dbReference>
<dbReference type="GO" id="GO:0046983">
    <property type="term" value="F:protein dimerization activity"/>
    <property type="evidence" value="ECO:0007669"/>
    <property type="project" value="InterPro"/>
</dbReference>
<evidence type="ECO:0000259" key="7">
    <source>
        <dbReference type="PROSITE" id="PS50888"/>
    </source>
</evidence>
<dbReference type="InterPro" id="IPR036638">
    <property type="entry name" value="HLH_DNA-bd_sf"/>
</dbReference>
<dbReference type="RefSeq" id="XP_006691518.1">
    <property type="nucleotide sequence ID" value="XM_006691455.1"/>
</dbReference>
<feature type="region of interest" description="Disordered" evidence="6">
    <location>
        <begin position="171"/>
        <end position="256"/>
    </location>
</feature>
<keyword evidence="9" id="KW-1185">Reference proteome</keyword>
<comment type="subcellular location">
    <subcellularLocation>
        <location evidence="1">Nucleus</location>
    </subcellularLocation>
</comment>
<dbReference type="eggNOG" id="KOG3582">
    <property type="taxonomic scope" value="Eukaryota"/>
</dbReference>
<sequence length="329" mass="36344">MAYDLDPEIYQQVQANSYEIEQLLLQLQYVAPETTSQPNPVETNMASPPAPPVSAPQRQKHTSEEERERPRLTEEEKKANHIASEQKRRQAIREGFDRLTEIVPGLEGQARSEGIVLHGTVGYIKQLLRERRAMIQVLERNGLTVDSAFKMVLELLPDGWLDEADNSSLLKESKKDQGQGKGPHPKCQQQQQVLQAPQQRRPVQQQQQQQQQQAREKQQQQQQQQQHSSSSSSATASPSLPQQQPTPPTPPDNDRVGGLALVAAAVATVEQEQAGAAPAMFLQKSRDGGGDGVVHAMNGHNTGFPTNQGPAMFNGSGNMYMNQTDGRLG</sequence>
<organism evidence="9">
    <name type="scientific">Chaetomium thermophilum (strain DSM 1495 / CBS 144.50 / IMI 039719)</name>
    <name type="common">Thermochaetoides thermophila</name>
    <dbReference type="NCBI Taxonomy" id="759272"/>
    <lineage>
        <taxon>Eukaryota</taxon>
        <taxon>Fungi</taxon>
        <taxon>Dikarya</taxon>
        <taxon>Ascomycota</taxon>
        <taxon>Pezizomycotina</taxon>
        <taxon>Sordariomycetes</taxon>
        <taxon>Sordariomycetidae</taxon>
        <taxon>Sordariales</taxon>
        <taxon>Chaetomiaceae</taxon>
        <taxon>Thermochaetoides</taxon>
    </lineage>
</organism>
<dbReference type="GO" id="GO:0005634">
    <property type="term" value="C:nucleus"/>
    <property type="evidence" value="ECO:0007669"/>
    <property type="project" value="UniProtKB-SubCell"/>
</dbReference>
<keyword evidence="4" id="KW-0804">Transcription</keyword>
<dbReference type="AlphaFoldDB" id="G0S0G6"/>
<dbReference type="Pfam" id="PF00010">
    <property type="entry name" value="HLH"/>
    <property type="match status" value="1"/>
</dbReference>
<feature type="compositionally biased region" description="Basic and acidic residues" evidence="6">
    <location>
        <begin position="61"/>
        <end position="89"/>
    </location>
</feature>
<keyword evidence="2" id="KW-0805">Transcription regulation</keyword>
<dbReference type="Gene3D" id="4.10.280.10">
    <property type="entry name" value="Helix-loop-helix DNA-binding domain"/>
    <property type="match status" value="1"/>
</dbReference>
<reference evidence="8 9" key="1">
    <citation type="journal article" date="2011" name="Cell">
        <title>Insight into structure and assembly of the nuclear pore complex by utilizing the genome of a eukaryotic thermophile.</title>
        <authorList>
            <person name="Amlacher S."/>
            <person name="Sarges P."/>
            <person name="Flemming D."/>
            <person name="van Noort V."/>
            <person name="Kunze R."/>
            <person name="Devos D.P."/>
            <person name="Arumugam M."/>
            <person name="Bork P."/>
            <person name="Hurt E."/>
        </authorList>
    </citation>
    <scope>NUCLEOTIDE SEQUENCE [LARGE SCALE GENOMIC DNA]</scope>
    <source>
        <strain evidence="9">DSM 1495 / CBS 144.50 / IMI 039719</strain>
    </source>
</reference>
<dbReference type="HOGENOM" id="CLU_844680_0_0_1"/>
<evidence type="ECO:0000256" key="6">
    <source>
        <dbReference type="SAM" id="MobiDB-lite"/>
    </source>
</evidence>
<evidence type="ECO:0000256" key="5">
    <source>
        <dbReference type="ARBA" id="ARBA00023242"/>
    </source>
</evidence>
<dbReference type="OrthoDB" id="5778525at2759"/>
<gene>
    <name evidence="8" type="ORF">CTHT_0009950</name>
</gene>
<feature type="domain" description="BHLH" evidence="7">
    <location>
        <begin position="76"/>
        <end position="127"/>
    </location>
</feature>
<dbReference type="STRING" id="759272.G0S0G6"/>
<dbReference type="SMART" id="SM00353">
    <property type="entry name" value="HLH"/>
    <property type="match status" value="1"/>
</dbReference>
<evidence type="ECO:0000313" key="8">
    <source>
        <dbReference type="EMBL" id="EGS23327.1"/>
    </source>
</evidence>
<dbReference type="GeneID" id="18255033"/>
<dbReference type="SUPFAM" id="SSF47459">
    <property type="entry name" value="HLH, helix-loop-helix DNA-binding domain"/>
    <property type="match status" value="1"/>
</dbReference>
<evidence type="ECO:0000256" key="4">
    <source>
        <dbReference type="ARBA" id="ARBA00023163"/>
    </source>
</evidence>
<evidence type="ECO:0000256" key="1">
    <source>
        <dbReference type="ARBA" id="ARBA00004123"/>
    </source>
</evidence>
<dbReference type="PANTHER" id="PTHR15741">
    <property type="entry name" value="BASIC HELIX-LOOP-HELIX ZIP TRANSCRIPTION FACTOR"/>
    <property type="match status" value="1"/>
</dbReference>
<feature type="region of interest" description="Disordered" evidence="6">
    <location>
        <begin position="35"/>
        <end position="89"/>
    </location>
</feature>
<dbReference type="PANTHER" id="PTHR15741:SF39">
    <property type="entry name" value="BHLH TRANSCRIPTION FACTOR (EUROFUNG)"/>
    <property type="match status" value="1"/>
</dbReference>
<dbReference type="KEGG" id="cthr:CTHT_0009950"/>
<feature type="compositionally biased region" description="Low complexity" evidence="6">
    <location>
        <begin position="185"/>
        <end position="243"/>
    </location>
</feature>
<feature type="compositionally biased region" description="Polar residues" evidence="6">
    <location>
        <begin position="35"/>
        <end position="45"/>
    </location>
</feature>
<proteinExistence type="predicted"/>
<dbReference type="PROSITE" id="PS50888">
    <property type="entry name" value="BHLH"/>
    <property type="match status" value="1"/>
</dbReference>
<dbReference type="GO" id="GO:0000978">
    <property type="term" value="F:RNA polymerase II cis-regulatory region sequence-specific DNA binding"/>
    <property type="evidence" value="ECO:0007669"/>
    <property type="project" value="TreeGrafter"/>
</dbReference>
<keyword evidence="5" id="KW-0539">Nucleus</keyword>
<name>G0S0G6_CHATD</name>
<evidence type="ECO:0000256" key="3">
    <source>
        <dbReference type="ARBA" id="ARBA00023125"/>
    </source>
</evidence>
<protein>
    <recommendedName>
        <fullName evidence="7">BHLH domain-containing protein</fullName>
    </recommendedName>
</protein>
<dbReference type="InterPro" id="IPR052207">
    <property type="entry name" value="Max-like/E-box_TFs"/>
</dbReference>